<comment type="catalytic activity">
    <reaction evidence="2">
        <text>a (3E)-enoyl-CoA = a 4-saturated (2E)-enoyl-CoA</text>
        <dbReference type="Rhea" id="RHEA:45228"/>
        <dbReference type="ChEBI" id="CHEBI:58521"/>
        <dbReference type="ChEBI" id="CHEBI:85097"/>
        <dbReference type="EC" id="5.3.3.8"/>
    </reaction>
</comment>
<dbReference type="STRING" id="101127.A0A1X2G3R9"/>
<evidence type="ECO:0000313" key="5">
    <source>
        <dbReference type="Proteomes" id="UP000242146"/>
    </source>
</evidence>
<accession>A0A1X2G3R9</accession>
<dbReference type="AlphaFoldDB" id="A0A1X2G3R9"/>
<evidence type="ECO:0000313" key="4">
    <source>
        <dbReference type="EMBL" id="ORX44028.1"/>
    </source>
</evidence>
<sequence length="253" mass="28408">MGLDGIHVQSEFPVQLPSKEDPQMTLSREGSLFILHWHHKDNRFNVVSCKALLEALQIVENIYITADEPEEMALITTGDGKIFSNGLELIYAAAYPPFMDLYFSVLKKMLTFCIPTIAALNGHAFAGGCLFAMTHDYRVMRSDRGFLCMNEVEFAAPLSPGMSAVLQYKLTPVVYRDMVLRAHRFPAKEALEKGIVDHIVPENEVLPFAKELGNKLAPLAKSGSVAYKQLKDQMYSEIVERLGQPYHRLAARM</sequence>
<evidence type="ECO:0000256" key="1">
    <source>
        <dbReference type="ARBA" id="ARBA00000452"/>
    </source>
</evidence>
<evidence type="ECO:0000256" key="2">
    <source>
        <dbReference type="ARBA" id="ARBA00000765"/>
    </source>
</evidence>
<dbReference type="PANTHER" id="PTHR11941:SF75">
    <property type="entry name" value="ENOYL-COA HYDRATASE_ISOMERASE FAMILY PROTEIN"/>
    <property type="match status" value="1"/>
</dbReference>
<proteinExistence type="predicted"/>
<dbReference type="GO" id="GO:0004165">
    <property type="term" value="F:delta(3)-delta(2)-enoyl-CoA isomerase activity"/>
    <property type="evidence" value="ECO:0007669"/>
    <property type="project" value="UniProtKB-EC"/>
</dbReference>
<keyword evidence="5" id="KW-1185">Reference proteome</keyword>
<dbReference type="PANTHER" id="PTHR11941">
    <property type="entry name" value="ENOYL-COA HYDRATASE-RELATED"/>
    <property type="match status" value="1"/>
</dbReference>
<dbReference type="InterPro" id="IPR029045">
    <property type="entry name" value="ClpP/crotonase-like_dom_sf"/>
</dbReference>
<organism evidence="4 5">
    <name type="scientific">Hesseltinella vesiculosa</name>
    <dbReference type="NCBI Taxonomy" id="101127"/>
    <lineage>
        <taxon>Eukaryota</taxon>
        <taxon>Fungi</taxon>
        <taxon>Fungi incertae sedis</taxon>
        <taxon>Mucoromycota</taxon>
        <taxon>Mucoromycotina</taxon>
        <taxon>Mucoromycetes</taxon>
        <taxon>Mucorales</taxon>
        <taxon>Cunninghamellaceae</taxon>
        <taxon>Hesseltinella</taxon>
    </lineage>
</organism>
<dbReference type="GO" id="GO:0005777">
    <property type="term" value="C:peroxisome"/>
    <property type="evidence" value="ECO:0007669"/>
    <property type="project" value="TreeGrafter"/>
</dbReference>
<keyword evidence="3" id="KW-0443">Lipid metabolism</keyword>
<reference evidence="4 5" key="1">
    <citation type="submission" date="2016-07" db="EMBL/GenBank/DDBJ databases">
        <title>Pervasive Adenine N6-methylation of Active Genes in Fungi.</title>
        <authorList>
            <consortium name="DOE Joint Genome Institute"/>
            <person name="Mondo S.J."/>
            <person name="Dannebaum R.O."/>
            <person name="Kuo R.C."/>
            <person name="Labutti K."/>
            <person name="Haridas S."/>
            <person name="Kuo A."/>
            <person name="Salamov A."/>
            <person name="Ahrendt S.R."/>
            <person name="Lipzen A."/>
            <person name="Sullivan W."/>
            <person name="Andreopoulos W.B."/>
            <person name="Clum A."/>
            <person name="Lindquist E."/>
            <person name="Daum C."/>
            <person name="Ramamoorthy G.K."/>
            <person name="Gryganskyi A."/>
            <person name="Culley D."/>
            <person name="Magnuson J.K."/>
            <person name="James T.Y."/>
            <person name="O'Malley M.A."/>
            <person name="Stajich J.E."/>
            <person name="Spatafora J.W."/>
            <person name="Visel A."/>
            <person name="Grigoriev I.V."/>
        </authorList>
    </citation>
    <scope>NUCLEOTIDE SEQUENCE [LARGE SCALE GENOMIC DNA]</scope>
    <source>
        <strain evidence="4 5">NRRL 3301</strain>
    </source>
</reference>
<protein>
    <submittedName>
        <fullName evidence="4">ClpP/crotonase</fullName>
    </submittedName>
</protein>
<name>A0A1X2G3R9_9FUNG</name>
<dbReference type="Gene3D" id="3.90.226.10">
    <property type="entry name" value="2-enoyl-CoA Hydratase, Chain A, domain 1"/>
    <property type="match status" value="1"/>
</dbReference>
<comment type="catalytic activity">
    <reaction evidence="1">
        <text>a (3Z)-enoyl-CoA = a 4-saturated (2E)-enoyl-CoA</text>
        <dbReference type="Rhea" id="RHEA:45900"/>
        <dbReference type="ChEBI" id="CHEBI:85097"/>
        <dbReference type="ChEBI" id="CHEBI:85489"/>
        <dbReference type="EC" id="5.3.3.8"/>
    </reaction>
</comment>
<dbReference type="GO" id="GO:0006635">
    <property type="term" value="P:fatty acid beta-oxidation"/>
    <property type="evidence" value="ECO:0007669"/>
    <property type="project" value="TreeGrafter"/>
</dbReference>
<evidence type="ECO:0000256" key="3">
    <source>
        <dbReference type="ARBA" id="ARBA00023098"/>
    </source>
</evidence>
<comment type="caution">
    <text evidence="4">The sequence shown here is derived from an EMBL/GenBank/DDBJ whole genome shotgun (WGS) entry which is preliminary data.</text>
</comment>
<dbReference type="InterPro" id="IPR001753">
    <property type="entry name" value="Enoyl-CoA_hydra/iso"/>
</dbReference>
<dbReference type="SUPFAM" id="SSF52096">
    <property type="entry name" value="ClpP/crotonase"/>
    <property type="match status" value="1"/>
</dbReference>
<dbReference type="Proteomes" id="UP000242146">
    <property type="component" value="Unassembled WGS sequence"/>
</dbReference>
<gene>
    <name evidence="4" type="ORF">DM01DRAFT_1329420</name>
</gene>
<dbReference type="Pfam" id="PF00378">
    <property type="entry name" value="ECH_1"/>
    <property type="match status" value="1"/>
</dbReference>
<dbReference type="FunFam" id="3.90.226.10:FF:000049">
    <property type="entry name" value="Enoyl-CoA delta isomerase 3"/>
    <property type="match status" value="1"/>
</dbReference>
<dbReference type="CDD" id="cd06558">
    <property type="entry name" value="crotonase-like"/>
    <property type="match status" value="1"/>
</dbReference>
<dbReference type="EMBL" id="MCGT01000051">
    <property type="protein sequence ID" value="ORX44028.1"/>
    <property type="molecule type" value="Genomic_DNA"/>
</dbReference>
<dbReference type="OrthoDB" id="1696280at2759"/>